<gene>
    <name evidence="2" type="ORF">EVOR1521_LOCUS17150</name>
</gene>
<evidence type="ECO:0000313" key="2">
    <source>
        <dbReference type="EMBL" id="CAJ1391916.1"/>
    </source>
</evidence>
<sequence>MLRSWPLWALPGAVAFTCYPEYSFSWCDNTTEASCIHNYAFSVGHFQRKLTSYYFHNQRPPLTEAVFLTRLPRHA</sequence>
<feature type="signal peptide" evidence="1">
    <location>
        <begin position="1"/>
        <end position="15"/>
    </location>
</feature>
<accession>A0AA36N2A5</accession>
<evidence type="ECO:0008006" key="4">
    <source>
        <dbReference type="Google" id="ProtNLM"/>
    </source>
</evidence>
<protein>
    <recommendedName>
        <fullName evidence="4">Secreted protein</fullName>
    </recommendedName>
</protein>
<proteinExistence type="predicted"/>
<evidence type="ECO:0000313" key="3">
    <source>
        <dbReference type="Proteomes" id="UP001178507"/>
    </source>
</evidence>
<dbReference type="AlphaFoldDB" id="A0AA36N2A5"/>
<reference evidence="2" key="1">
    <citation type="submission" date="2023-08" db="EMBL/GenBank/DDBJ databases">
        <authorList>
            <person name="Chen Y."/>
            <person name="Shah S."/>
            <person name="Dougan E. K."/>
            <person name="Thang M."/>
            <person name="Chan C."/>
        </authorList>
    </citation>
    <scope>NUCLEOTIDE SEQUENCE</scope>
</reference>
<feature type="chain" id="PRO_5041291114" description="Secreted protein" evidence="1">
    <location>
        <begin position="16"/>
        <end position="75"/>
    </location>
</feature>
<keyword evidence="3" id="KW-1185">Reference proteome</keyword>
<dbReference type="EMBL" id="CAUJNA010002225">
    <property type="protein sequence ID" value="CAJ1391916.1"/>
    <property type="molecule type" value="Genomic_DNA"/>
</dbReference>
<dbReference type="Proteomes" id="UP001178507">
    <property type="component" value="Unassembled WGS sequence"/>
</dbReference>
<organism evidence="2 3">
    <name type="scientific">Effrenium voratum</name>
    <dbReference type="NCBI Taxonomy" id="2562239"/>
    <lineage>
        <taxon>Eukaryota</taxon>
        <taxon>Sar</taxon>
        <taxon>Alveolata</taxon>
        <taxon>Dinophyceae</taxon>
        <taxon>Suessiales</taxon>
        <taxon>Symbiodiniaceae</taxon>
        <taxon>Effrenium</taxon>
    </lineage>
</organism>
<keyword evidence="1" id="KW-0732">Signal</keyword>
<comment type="caution">
    <text evidence="2">The sequence shown here is derived from an EMBL/GenBank/DDBJ whole genome shotgun (WGS) entry which is preliminary data.</text>
</comment>
<evidence type="ECO:0000256" key="1">
    <source>
        <dbReference type="SAM" id="SignalP"/>
    </source>
</evidence>
<name>A0AA36N2A5_9DINO</name>